<dbReference type="EMBL" id="CP035704">
    <property type="protein sequence ID" value="QBB72242.1"/>
    <property type="molecule type" value="Genomic_DNA"/>
</dbReference>
<reference evidence="2 3" key="1">
    <citation type="submission" date="2019-01" db="EMBL/GenBank/DDBJ databases">
        <title>Pseudolysobacter antarctica gen. nov., sp. nov., isolated from Fildes Peninsula, Antarctica.</title>
        <authorList>
            <person name="Wei Z."/>
            <person name="Peng F."/>
        </authorList>
    </citation>
    <scope>NUCLEOTIDE SEQUENCE [LARGE SCALE GENOMIC DNA]</scope>
    <source>
        <strain evidence="2 3">AQ6-296</strain>
    </source>
</reference>
<organism evidence="2 3">
    <name type="scientific">Pseudolysobacter antarcticus</name>
    <dbReference type="NCBI Taxonomy" id="2511995"/>
    <lineage>
        <taxon>Bacteria</taxon>
        <taxon>Pseudomonadati</taxon>
        <taxon>Pseudomonadota</taxon>
        <taxon>Gammaproteobacteria</taxon>
        <taxon>Lysobacterales</taxon>
        <taxon>Rhodanobacteraceae</taxon>
        <taxon>Pseudolysobacter</taxon>
    </lineage>
</organism>
<dbReference type="Proteomes" id="UP000291562">
    <property type="component" value="Chromosome"/>
</dbReference>
<accession>A0A411HP54</accession>
<feature type="transmembrane region" description="Helical" evidence="1">
    <location>
        <begin position="156"/>
        <end position="174"/>
    </location>
</feature>
<feature type="transmembrane region" description="Helical" evidence="1">
    <location>
        <begin position="51"/>
        <end position="82"/>
    </location>
</feature>
<feature type="transmembrane region" description="Helical" evidence="1">
    <location>
        <begin position="118"/>
        <end position="136"/>
    </location>
</feature>
<keyword evidence="2" id="KW-0548">Nucleotidyltransferase</keyword>
<name>A0A411HP54_9GAMM</name>
<dbReference type="PANTHER" id="PTHR43535">
    <property type="entry name" value="PHOSPHATIDATE CYTIDYLYLTRANSFERASE"/>
    <property type="match status" value="1"/>
</dbReference>
<sequence>MNLHDPQLLILLGAIFGLLIIASLIGYVLSLRSMSLPQQATVANLNARIRAWWLMCIVFMAALSTGLIDAVILFGLISLLALREFVTLTPTRRADHEPLLWSFFVILPLQYVLVNMRWYGMFAIMIPVYGFLFLPARAAIAGDTRDFLERTAKTQWGIMVCVYCVSYAPALLMLDIDGYAGQNAKLLLFLVVVVQLSDVLQYVFGKLFGKHKIVPKLSPNKTVEGFVGGVLGASAIGMAMCWMTPFSVWAAGAIALLIALAGFAGGLCMSAIKRDSGIKDFGALIEGHGGVLDRIDSLCFAAPIFFHVVHYYYM</sequence>
<keyword evidence="1" id="KW-0472">Membrane</keyword>
<dbReference type="Pfam" id="PF01148">
    <property type="entry name" value="CTP_transf_1"/>
    <property type="match status" value="1"/>
</dbReference>
<keyword evidence="3" id="KW-1185">Reference proteome</keyword>
<feature type="transmembrane region" description="Helical" evidence="1">
    <location>
        <begin position="94"/>
        <end position="112"/>
    </location>
</feature>
<dbReference type="AlphaFoldDB" id="A0A411HP54"/>
<evidence type="ECO:0000313" key="3">
    <source>
        <dbReference type="Proteomes" id="UP000291562"/>
    </source>
</evidence>
<protein>
    <submittedName>
        <fullName evidence="2">Phosphatidate cytidylyltransferase</fullName>
    </submittedName>
</protein>
<evidence type="ECO:0000313" key="2">
    <source>
        <dbReference type="EMBL" id="QBB72242.1"/>
    </source>
</evidence>
<feature type="transmembrane region" description="Helical" evidence="1">
    <location>
        <begin position="9"/>
        <end position="31"/>
    </location>
</feature>
<evidence type="ECO:0000256" key="1">
    <source>
        <dbReference type="SAM" id="Phobius"/>
    </source>
</evidence>
<keyword evidence="2" id="KW-0808">Transferase</keyword>
<keyword evidence="1" id="KW-0812">Transmembrane</keyword>
<keyword evidence="1" id="KW-1133">Transmembrane helix</keyword>
<dbReference type="GO" id="GO:0009273">
    <property type="term" value="P:peptidoglycan-based cell wall biogenesis"/>
    <property type="evidence" value="ECO:0007669"/>
    <property type="project" value="TreeGrafter"/>
</dbReference>
<dbReference type="GO" id="GO:0016779">
    <property type="term" value="F:nucleotidyltransferase activity"/>
    <property type="evidence" value="ECO:0007669"/>
    <property type="project" value="UniProtKB-KW"/>
</dbReference>
<feature type="transmembrane region" description="Helical" evidence="1">
    <location>
        <begin position="186"/>
        <end position="204"/>
    </location>
</feature>
<proteinExistence type="predicted"/>
<gene>
    <name evidence="2" type="ORF">ELE36_18750</name>
</gene>
<dbReference type="GO" id="GO:0005886">
    <property type="term" value="C:plasma membrane"/>
    <property type="evidence" value="ECO:0007669"/>
    <property type="project" value="TreeGrafter"/>
</dbReference>
<dbReference type="RefSeq" id="WP_129836025.1">
    <property type="nucleotide sequence ID" value="NZ_CP035704.1"/>
</dbReference>
<dbReference type="KEGG" id="xbc:ELE36_18750"/>
<dbReference type="PANTHER" id="PTHR43535:SF1">
    <property type="entry name" value="PHOSPHATIDATE CYTIDYLYLTRANSFERASE"/>
    <property type="match status" value="1"/>
</dbReference>
<dbReference type="OrthoDB" id="9799199at2"/>
<feature type="transmembrane region" description="Helical" evidence="1">
    <location>
        <begin position="251"/>
        <end position="272"/>
    </location>
</feature>